<feature type="compositionally biased region" description="Low complexity" evidence="1">
    <location>
        <begin position="297"/>
        <end position="310"/>
    </location>
</feature>
<protein>
    <submittedName>
        <fullName evidence="2">Uncharacterized protein</fullName>
    </submittedName>
</protein>
<accession>A0AAD7EIA5</accession>
<gene>
    <name evidence="2" type="ORF">DFH08DRAFT_1027010</name>
</gene>
<dbReference type="Proteomes" id="UP001218218">
    <property type="component" value="Unassembled WGS sequence"/>
</dbReference>
<proteinExistence type="predicted"/>
<keyword evidence="3" id="KW-1185">Reference proteome</keyword>
<feature type="compositionally biased region" description="Basic residues" evidence="1">
    <location>
        <begin position="311"/>
        <end position="323"/>
    </location>
</feature>
<reference evidence="2" key="1">
    <citation type="submission" date="2023-03" db="EMBL/GenBank/DDBJ databases">
        <title>Massive genome expansion in bonnet fungi (Mycena s.s.) driven by repeated elements and novel gene families across ecological guilds.</title>
        <authorList>
            <consortium name="Lawrence Berkeley National Laboratory"/>
            <person name="Harder C.B."/>
            <person name="Miyauchi S."/>
            <person name="Viragh M."/>
            <person name="Kuo A."/>
            <person name="Thoen E."/>
            <person name="Andreopoulos B."/>
            <person name="Lu D."/>
            <person name="Skrede I."/>
            <person name="Drula E."/>
            <person name="Henrissat B."/>
            <person name="Morin E."/>
            <person name="Kohler A."/>
            <person name="Barry K."/>
            <person name="LaButti K."/>
            <person name="Morin E."/>
            <person name="Salamov A."/>
            <person name="Lipzen A."/>
            <person name="Mereny Z."/>
            <person name="Hegedus B."/>
            <person name="Baldrian P."/>
            <person name="Stursova M."/>
            <person name="Weitz H."/>
            <person name="Taylor A."/>
            <person name="Grigoriev I.V."/>
            <person name="Nagy L.G."/>
            <person name="Martin F."/>
            <person name="Kauserud H."/>
        </authorList>
    </citation>
    <scope>NUCLEOTIDE SEQUENCE</scope>
    <source>
        <strain evidence="2">CBHHK002</strain>
    </source>
</reference>
<organism evidence="2 3">
    <name type="scientific">Mycena albidolilacea</name>
    <dbReference type="NCBI Taxonomy" id="1033008"/>
    <lineage>
        <taxon>Eukaryota</taxon>
        <taxon>Fungi</taxon>
        <taxon>Dikarya</taxon>
        <taxon>Basidiomycota</taxon>
        <taxon>Agaricomycotina</taxon>
        <taxon>Agaricomycetes</taxon>
        <taxon>Agaricomycetidae</taxon>
        <taxon>Agaricales</taxon>
        <taxon>Marasmiineae</taxon>
        <taxon>Mycenaceae</taxon>
        <taxon>Mycena</taxon>
    </lineage>
</organism>
<evidence type="ECO:0000313" key="2">
    <source>
        <dbReference type="EMBL" id="KAJ7326201.1"/>
    </source>
</evidence>
<dbReference type="EMBL" id="JARIHO010000042">
    <property type="protein sequence ID" value="KAJ7326201.1"/>
    <property type="molecule type" value="Genomic_DNA"/>
</dbReference>
<name>A0AAD7EIA5_9AGAR</name>
<evidence type="ECO:0000256" key="1">
    <source>
        <dbReference type="SAM" id="MobiDB-lite"/>
    </source>
</evidence>
<feature type="region of interest" description="Disordered" evidence="1">
    <location>
        <begin position="297"/>
        <end position="325"/>
    </location>
</feature>
<dbReference type="AlphaFoldDB" id="A0AAD7EIA5"/>
<evidence type="ECO:0000313" key="3">
    <source>
        <dbReference type="Proteomes" id="UP001218218"/>
    </source>
</evidence>
<sequence>MASRRRAFRRRDVCACAVWRFRWPLALWSGGHAQVGLRPEVHVFNMFLKSFVLWGDQESVAKAVGIVMMLLAHRKDSASTEAIYTRVIKDGSVAGHRCDERAHRCRVVRAILHRVPAAPSPPCVRRAPNEHGVGYLHAYGDAGGGLVPESSWHITTWTMTIIMTGFLGLLKGENDRTMHVYDKMIERRTRSTYGALSWRMDKKGGAELTLPALVVLCPVLEVQLYGPFHSEAESRVPPQVVVVASPNDHTAIKSGSSITDAYADAALKGPGHDKNPSSVPGFALRIVKRTVSFTIARSTSQTTSSSSRSPRQGRHREKVRYCSKHASATSANLAAGLRYAPRGNGSNQPWSCQVPSSIPACHAPATV</sequence>
<comment type="caution">
    <text evidence="2">The sequence shown here is derived from an EMBL/GenBank/DDBJ whole genome shotgun (WGS) entry which is preliminary data.</text>
</comment>